<dbReference type="AlphaFoldDB" id="A0A5C6U7N9"/>
<keyword evidence="2" id="KW-1185">Reference proteome</keyword>
<evidence type="ECO:0000313" key="1">
    <source>
        <dbReference type="EMBL" id="TXC68869.1"/>
    </source>
</evidence>
<name>A0A5C6U7N9_9SPHN</name>
<dbReference type="OrthoDB" id="7857113at2"/>
<dbReference type="InterPro" id="IPR002871">
    <property type="entry name" value="NIF_FeS_clus_asmbl_NifU_N"/>
</dbReference>
<evidence type="ECO:0000313" key="2">
    <source>
        <dbReference type="Proteomes" id="UP000321129"/>
    </source>
</evidence>
<dbReference type="CDD" id="cd06664">
    <property type="entry name" value="IscU_like"/>
    <property type="match status" value="1"/>
</dbReference>
<protein>
    <submittedName>
        <fullName evidence="1">Iron-sulfur cluster assembly scaffold protein</fullName>
    </submittedName>
</protein>
<dbReference type="Gene3D" id="3.90.1010.10">
    <property type="match status" value="1"/>
</dbReference>
<accession>A0A5C6U7N9</accession>
<dbReference type="Proteomes" id="UP000321129">
    <property type="component" value="Unassembled WGS sequence"/>
</dbReference>
<sequence>MSGALYNRDIIRLAARLADYPMPDAPQARVERRTSVCGSRLALGLDLDDGGCVCRVGITPHLCALGQASAAIFASHCCGKSRAELITARDAMKAWLADGDAPTPDWPELDAVADARAAPSRHESVMLAFEAGVEAACCAGGEAA</sequence>
<proteinExistence type="predicted"/>
<organism evidence="1 2">
    <name type="scientific">Flavisphingopyxis soli</name>
    <dbReference type="NCBI Taxonomy" id="2601267"/>
    <lineage>
        <taxon>Bacteria</taxon>
        <taxon>Pseudomonadati</taxon>
        <taxon>Pseudomonadota</taxon>
        <taxon>Alphaproteobacteria</taxon>
        <taxon>Sphingomonadales</taxon>
        <taxon>Sphingopyxidaceae</taxon>
        <taxon>Flavisphingopyxis</taxon>
    </lineage>
</organism>
<reference evidence="1 2" key="1">
    <citation type="submission" date="2019-08" db="EMBL/GenBank/DDBJ databases">
        <title>Sphingorhabdus soil sp. nov., isolated from arctic soil.</title>
        <authorList>
            <person name="Liu Y."/>
        </authorList>
    </citation>
    <scope>NUCLEOTIDE SEQUENCE [LARGE SCALE GENOMIC DNA]</scope>
    <source>
        <strain evidence="1 2">D-2Q-5-6</strain>
    </source>
</reference>
<dbReference type="RefSeq" id="WP_147122824.1">
    <property type="nucleotide sequence ID" value="NZ_VOPY01000002.1"/>
</dbReference>
<gene>
    <name evidence="1" type="ORF">FSZ31_07850</name>
</gene>
<dbReference type="SUPFAM" id="SSF82649">
    <property type="entry name" value="SufE/NifU"/>
    <property type="match status" value="1"/>
</dbReference>
<comment type="caution">
    <text evidence="1">The sequence shown here is derived from an EMBL/GenBank/DDBJ whole genome shotgun (WGS) entry which is preliminary data.</text>
</comment>
<dbReference type="EMBL" id="VOPY01000002">
    <property type="protein sequence ID" value="TXC68869.1"/>
    <property type="molecule type" value="Genomic_DNA"/>
</dbReference>
<dbReference type="GO" id="GO:0016226">
    <property type="term" value="P:iron-sulfur cluster assembly"/>
    <property type="evidence" value="ECO:0007669"/>
    <property type="project" value="InterPro"/>
</dbReference>
<dbReference type="GO" id="GO:0005506">
    <property type="term" value="F:iron ion binding"/>
    <property type="evidence" value="ECO:0007669"/>
    <property type="project" value="InterPro"/>
</dbReference>
<dbReference type="GO" id="GO:0051536">
    <property type="term" value="F:iron-sulfur cluster binding"/>
    <property type="evidence" value="ECO:0007669"/>
    <property type="project" value="InterPro"/>
</dbReference>